<evidence type="ECO:0008006" key="4">
    <source>
        <dbReference type="Google" id="ProtNLM"/>
    </source>
</evidence>
<dbReference type="AlphaFoldDB" id="A0A1M5YXM0"/>
<evidence type="ECO:0000256" key="1">
    <source>
        <dbReference type="SAM" id="Phobius"/>
    </source>
</evidence>
<name>A0A1M5YXM0_9CLOT</name>
<dbReference type="RefSeq" id="WP_073019596.1">
    <property type="nucleotide sequence ID" value="NZ_FQXU01000007.1"/>
</dbReference>
<organism evidence="2 3">
    <name type="scientific">Clostridium intestinale DSM 6191</name>
    <dbReference type="NCBI Taxonomy" id="1121320"/>
    <lineage>
        <taxon>Bacteria</taxon>
        <taxon>Bacillati</taxon>
        <taxon>Bacillota</taxon>
        <taxon>Clostridia</taxon>
        <taxon>Eubacteriales</taxon>
        <taxon>Clostridiaceae</taxon>
        <taxon>Clostridium</taxon>
    </lineage>
</organism>
<proteinExistence type="predicted"/>
<gene>
    <name evidence="2" type="ORF">SAMN02745941_02301</name>
</gene>
<evidence type="ECO:0000313" key="2">
    <source>
        <dbReference type="EMBL" id="SHI16578.1"/>
    </source>
</evidence>
<dbReference type="Proteomes" id="UP000184241">
    <property type="component" value="Unassembled WGS sequence"/>
</dbReference>
<feature type="transmembrane region" description="Helical" evidence="1">
    <location>
        <begin position="46"/>
        <end position="65"/>
    </location>
</feature>
<sequence>MKDFKNKLVRFMYGRYGTDQLYIATIALSFILVIANFFIPSPIIRGLSWVVLILTFYRTFSKNIYKRQRENQMFLKFWNPIKSKFSLAFRRLKDIKTHRYRTCPHCKKVLRLPRKTGNHTVNCPACRKDFKVKIMF</sequence>
<keyword evidence="1" id="KW-0472">Membrane</keyword>
<feature type="transmembrane region" description="Helical" evidence="1">
    <location>
        <begin position="21"/>
        <end position="40"/>
    </location>
</feature>
<keyword evidence="1" id="KW-1133">Transmembrane helix</keyword>
<dbReference type="EMBL" id="FQXU01000007">
    <property type="protein sequence ID" value="SHI16578.1"/>
    <property type="molecule type" value="Genomic_DNA"/>
</dbReference>
<keyword evidence="1" id="KW-0812">Transmembrane</keyword>
<protein>
    <recommendedName>
        <fullName evidence="4">Zn-finger containing protein</fullName>
    </recommendedName>
</protein>
<dbReference type="Gene3D" id="2.20.28.160">
    <property type="match status" value="1"/>
</dbReference>
<accession>A0A1M5YXM0</accession>
<reference evidence="2 3" key="1">
    <citation type="submission" date="2016-11" db="EMBL/GenBank/DDBJ databases">
        <authorList>
            <person name="Jaros S."/>
            <person name="Januszkiewicz K."/>
            <person name="Wedrychowicz H."/>
        </authorList>
    </citation>
    <scope>NUCLEOTIDE SEQUENCE [LARGE SCALE GENOMIC DNA]</scope>
    <source>
        <strain evidence="2 3">DSM 6191</strain>
    </source>
</reference>
<evidence type="ECO:0000313" key="3">
    <source>
        <dbReference type="Proteomes" id="UP000184241"/>
    </source>
</evidence>